<dbReference type="Proteomes" id="UP000007129">
    <property type="component" value="Unassembled WGS sequence"/>
</dbReference>
<evidence type="ECO:0000313" key="3">
    <source>
        <dbReference type="Proteomes" id="UP000007129"/>
    </source>
</evidence>
<evidence type="ECO:0000256" key="1">
    <source>
        <dbReference type="SAM" id="MobiDB-lite"/>
    </source>
</evidence>
<feature type="region of interest" description="Disordered" evidence="1">
    <location>
        <begin position="158"/>
        <end position="183"/>
    </location>
</feature>
<sequence length="199" mass="22366">MLDISDTSNYSCGRMIELRLRIKNTLSSYPVYSFIPSFGLCQNDLLFWEAMRAFGETANYPTRAKSHYTTFGYSHLDYLLLHACSSSNRIDCHSVVFATVDRVRQDSERAEGSRERLTRSCYGTPYSMFRMSLVCLARKRHAGRGRISYSIAFPGPRLSAGGPPAGRSQRHDGSKASPSTHCAVGSARRKLRFAETRCL</sequence>
<dbReference type="EMBL" id="AHHD01000286">
    <property type="protein sequence ID" value="EKG16035.1"/>
    <property type="molecule type" value="Genomic_DNA"/>
</dbReference>
<accession>K2SGV6</accession>
<dbReference type="AlphaFoldDB" id="K2SGV6"/>
<organism evidence="2 3">
    <name type="scientific">Macrophomina phaseolina (strain MS6)</name>
    <name type="common">Charcoal rot fungus</name>
    <dbReference type="NCBI Taxonomy" id="1126212"/>
    <lineage>
        <taxon>Eukaryota</taxon>
        <taxon>Fungi</taxon>
        <taxon>Dikarya</taxon>
        <taxon>Ascomycota</taxon>
        <taxon>Pezizomycotina</taxon>
        <taxon>Dothideomycetes</taxon>
        <taxon>Dothideomycetes incertae sedis</taxon>
        <taxon>Botryosphaeriales</taxon>
        <taxon>Botryosphaeriaceae</taxon>
        <taxon>Macrophomina</taxon>
    </lineage>
</organism>
<proteinExistence type="predicted"/>
<gene>
    <name evidence="2" type="ORF">MPH_06729</name>
</gene>
<name>K2SGV6_MACPH</name>
<protein>
    <submittedName>
        <fullName evidence="2">Uncharacterized protein</fullName>
    </submittedName>
</protein>
<dbReference type="VEuPathDB" id="FungiDB:MPH_06729"/>
<dbReference type="HOGENOM" id="CLU_1372440_0_0_1"/>
<reference evidence="2 3" key="1">
    <citation type="journal article" date="2012" name="BMC Genomics">
        <title>Tools to kill: Genome of one of the most destructive plant pathogenic fungi Macrophomina phaseolina.</title>
        <authorList>
            <person name="Islam M.S."/>
            <person name="Haque M.S."/>
            <person name="Islam M.M."/>
            <person name="Emdad E.M."/>
            <person name="Halim A."/>
            <person name="Hossen Q.M.M."/>
            <person name="Hossain M.Z."/>
            <person name="Ahmed B."/>
            <person name="Rahim S."/>
            <person name="Rahman M.S."/>
            <person name="Alam M.M."/>
            <person name="Hou S."/>
            <person name="Wan X."/>
            <person name="Saito J.A."/>
            <person name="Alam M."/>
        </authorList>
    </citation>
    <scope>NUCLEOTIDE SEQUENCE [LARGE SCALE GENOMIC DNA]</scope>
    <source>
        <strain evidence="2 3">MS6</strain>
    </source>
</reference>
<dbReference type="InParanoid" id="K2SGV6"/>
<comment type="caution">
    <text evidence="2">The sequence shown here is derived from an EMBL/GenBank/DDBJ whole genome shotgun (WGS) entry which is preliminary data.</text>
</comment>
<evidence type="ECO:0000313" key="2">
    <source>
        <dbReference type="EMBL" id="EKG16035.1"/>
    </source>
</evidence>